<dbReference type="EC" id="7.1.1.1" evidence="3"/>
<dbReference type="InterPro" id="IPR007886">
    <property type="entry name" value="AlaDH/PNT_N"/>
</dbReference>
<keyword evidence="12" id="KW-1185">Reference proteome</keyword>
<sequence>MTTVGVLRETADHERRVALTPDAVRRLRERGTGVLVESEAGARAWFGDEQYRAAGAELGDRDRVYAGSDVLTCLAPPADADRLRRGQTLIGLLAPLAHPEPAGRLAAAGVTAISLDLLPRTLSRAQPMDALTSQANVAGYKAAIVAAEAYGGYFPLLMTAAGTVRPAQVLVLGAGVAGLQAIATARRLGAVVTGYDVRPQARADIVSTGAAVLEAGHPVAASGDGYARALTEQESAEQQRALQAAVARFDVVITTAQVPGRRPPVLVPAATLAAMRPGSVVVDLAAGPDGGNVEGSVAGTTALIGGVTLIAAGNLAATMPQAASTAYAKNLLALLAVLTPEPDLGDEIQAAVTVTHAGRVVHPAVRQLLEGAAL</sequence>
<evidence type="ECO:0000256" key="2">
    <source>
        <dbReference type="ARBA" id="ARBA00005689"/>
    </source>
</evidence>
<keyword evidence="6" id="KW-1278">Translocase</keyword>
<evidence type="ECO:0000313" key="11">
    <source>
        <dbReference type="EMBL" id="WIM92847.1"/>
    </source>
</evidence>
<dbReference type="RefSeq" id="WP_284914054.1">
    <property type="nucleotide sequence ID" value="NZ_CP126980.1"/>
</dbReference>
<dbReference type="SUPFAM" id="SSF52283">
    <property type="entry name" value="Formate/glycerate dehydrogenase catalytic domain-like"/>
    <property type="match status" value="1"/>
</dbReference>
<keyword evidence="7" id="KW-0520">NAD</keyword>
<dbReference type="Gene3D" id="3.40.50.720">
    <property type="entry name" value="NAD(P)-binding Rossmann-like Domain"/>
    <property type="match status" value="2"/>
</dbReference>
<dbReference type="SMART" id="SM01002">
    <property type="entry name" value="AlaDh_PNT_C"/>
    <property type="match status" value="1"/>
</dbReference>
<dbReference type="SUPFAM" id="SSF51735">
    <property type="entry name" value="NAD(P)-binding Rossmann-fold domains"/>
    <property type="match status" value="1"/>
</dbReference>
<reference evidence="11 12" key="1">
    <citation type="submission" date="2023-06" db="EMBL/GenBank/DDBJ databases">
        <authorList>
            <person name="Yushchuk O."/>
            <person name="Binda E."/>
            <person name="Ruckert-Reed C."/>
            <person name="Fedorenko V."/>
            <person name="Kalinowski J."/>
            <person name="Marinelli F."/>
        </authorList>
    </citation>
    <scope>NUCLEOTIDE SEQUENCE [LARGE SCALE GENOMIC DNA]</scope>
    <source>
        <strain evidence="11 12">NRRL 3884</strain>
    </source>
</reference>
<evidence type="ECO:0000256" key="7">
    <source>
        <dbReference type="ARBA" id="ARBA00023027"/>
    </source>
</evidence>
<evidence type="ECO:0000259" key="9">
    <source>
        <dbReference type="SMART" id="SM01002"/>
    </source>
</evidence>
<evidence type="ECO:0000256" key="1">
    <source>
        <dbReference type="ARBA" id="ARBA00003943"/>
    </source>
</evidence>
<keyword evidence="5" id="KW-0521">NADP</keyword>
<dbReference type="Proteomes" id="UP001240150">
    <property type="component" value="Chromosome"/>
</dbReference>
<feature type="domain" description="Alanine dehydrogenase/pyridine nucleotide transhydrogenase N-terminal" evidence="10">
    <location>
        <begin position="5"/>
        <end position="138"/>
    </location>
</feature>
<dbReference type="InterPro" id="IPR036291">
    <property type="entry name" value="NAD(P)-bd_dom_sf"/>
</dbReference>
<evidence type="ECO:0000259" key="10">
    <source>
        <dbReference type="SMART" id="SM01003"/>
    </source>
</evidence>
<protein>
    <recommendedName>
        <fullName evidence="3">proton-translocating NAD(P)(+) transhydrogenase</fullName>
        <ecNumber evidence="3">7.1.1.1</ecNumber>
    </recommendedName>
</protein>
<evidence type="ECO:0000256" key="6">
    <source>
        <dbReference type="ARBA" id="ARBA00022967"/>
    </source>
</evidence>
<dbReference type="EMBL" id="CP126980">
    <property type="protein sequence ID" value="WIM92847.1"/>
    <property type="molecule type" value="Genomic_DNA"/>
</dbReference>
<dbReference type="CDD" id="cd05304">
    <property type="entry name" value="Rubrum_tdh"/>
    <property type="match status" value="1"/>
</dbReference>
<dbReference type="PROSITE" id="PS00837">
    <property type="entry name" value="ALADH_PNT_2"/>
    <property type="match status" value="1"/>
</dbReference>
<evidence type="ECO:0000313" key="12">
    <source>
        <dbReference type="Proteomes" id="UP001240150"/>
    </source>
</evidence>
<evidence type="ECO:0000256" key="4">
    <source>
        <dbReference type="ARBA" id="ARBA00022741"/>
    </source>
</evidence>
<comment type="function">
    <text evidence="1">The transhydrogenation between NADH and NADP is coupled to respiration and ATP hydrolysis and functions as a proton pump across the membrane.</text>
</comment>
<evidence type="ECO:0000256" key="8">
    <source>
        <dbReference type="ARBA" id="ARBA00048202"/>
    </source>
</evidence>
<gene>
    <name evidence="11" type="ORF">ACTOB_004805</name>
</gene>
<feature type="domain" description="Alanine dehydrogenase/pyridine nucleotide transhydrogenase NAD(H)-binding" evidence="9">
    <location>
        <begin position="147"/>
        <end position="311"/>
    </location>
</feature>
<evidence type="ECO:0000256" key="3">
    <source>
        <dbReference type="ARBA" id="ARBA00012943"/>
    </source>
</evidence>
<comment type="catalytic activity">
    <reaction evidence="8">
        <text>NAD(+) + NADPH + H(+)(in) = NADH + NADP(+) + H(+)(out)</text>
        <dbReference type="Rhea" id="RHEA:47992"/>
        <dbReference type="ChEBI" id="CHEBI:15378"/>
        <dbReference type="ChEBI" id="CHEBI:57540"/>
        <dbReference type="ChEBI" id="CHEBI:57783"/>
        <dbReference type="ChEBI" id="CHEBI:57945"/>
        <dbReference type="ChEBI" id="CHEBI:58349"/>
        <dbReference type="EC" id="7.1.1.1"/>
    </reaction>
</comment>
<dbReference type="InterPro" id="IPR007698">
    <property type="entry name" value="AlaDH/PNT_NAD(H)-bd"/>
</dbReference>
<comment type="similarity">
    <text evidence="2">Belongs to the AlaDH/PNT family.</text>
</comment>
<dbReference type="PANTHER" id="PTHR10160:SF19">
    <property type="entry name" value="PROTON-TRANSLOCATING NAD(P)(+) TRANSHYDROGENASE"/>
    <property type="match status" value="1"/>
</dbReference>
<dbReference type="PANTHER" id="PTHR10160">
    <property type="entry name" value="NAD(P) TRANSHYDROGENASE"/>
    <property type="match status" value="1"/>
</dbReference>
<dbReference type="InterPro" id="IPR008143">
    <property type="entry name" value="Ala_DH/PNT_CS2"/>
</dbReference>
<dbReference type="Pfam" id="PF01262">
    <property type="entry name" value="AlaDh_PNT_C"/>
    <property type="match status" value="1"/>
</dbReference>
<name>A0ABY8W752_9ACTN</name>
<accession>A0ABY8W752</accession>
<dbReference type="Pfam" id="PF05222">
    <property type="entry name" value="AlaDh_PNT_N"/>
    <property type="match status" value="1"/>
</dbReference>
<dbReference type="SMART" id="SM01003">
    <property type="entry name" value="AlaDh_PNT_N"/>
    <property type="match status" value="1"/>
</dbReference>
<proteinExistence type="inferred from homology"/>
<organism evidence="11 12">
    <name type="scientific">Actinoplanes oblitus</name>
    <dbReference type="NCBI Taxonomy" id="3040509"/>
    <lineage>
        <taxon>Bacteria</taxon>
        <taxon>Bacillati</taxon>
        <taxon>Actinomycetota</taxon>
        <taxon>Actinomycetes</taxon>
        <taxon>Micromonosporales</taxon>
        <taxon>Micromonosporaceae</taxon>
        <taxon>Actinoplanes</taxon>
    </lineage>
</organism>
<evidence type="ECO:0000256" key="5">
    <source>
        <dbReference type="ARBA" id="ARBA00022857"/>
    </source>
</evidence>
<keyword evidence="4" id="KW-0547">Nucleotide-binding</keyword>